<evidence type="ECO:0000313" key="2">
    <source>
        <dbReference type="Proteomes" id="UP001153954"/>
    </source>
</evidence>
<comment type="caution">
    <text evidence="1">The sequence shown here is derived from an EMBL/GenBank/DDBJ whole genome shotgun (WGS) entry which is preliminary data.</text>
</comment>
<name>A0AAU9V601_EUPED</name>
<organism evidence="1 2">
    <name type="scientific">Euphydryas editha</name>
    <name type="common">Edith's checkerspot</name>
    <dbReference type="NCBI Taxonomy" id="104508"/>
    <lineage>
        <taxon>Eukaryota</taxon>
        <taxon>Metazoa</taxon>
        <taxon>Ecdysozoa</taxon>
        <taxon>Arthropoda</taxon>
        <taxon>Hexapoda</taxon>
        <taxon>Insecta</taxon>
        <taxon>Pterygota</taxon>
        <taxon>Neoptera</taxon>
        <taxon>Endopterygota</taxon>
        <taxon>Lepidoptera</taxon>
        <taxon>Glossata</taxon>
        <taxon>Ditrysia</taxon>
        <taxon>Papilionoidea</taxon>
        <taxon>Nymphalidae</taxon>
        <taxon>Nymphalinae</taxon>
        <taxon>Euphydryas</taxon>
    </lineage>
</organism>
<gene>
    <name evidence="1" type="ORF">EEDITHA_LOCUS19885</name>
</gene>
<keyword evidence="2" id="KW-1185">Reference proteome</keyword>
<dbReference type="Proteomes" id="UP001153954">
    <property type="component" value="Unassembled WGS sequence"/>
</dbReference>
<protein>
    <recommendedName>
        <fullName evidence="3">Reverse transcriptase</fullName>
    </recommendedName>
</protein>
<accession>A0AAU9V601</accession>
<dbReference type="EMBL" id="CAKOGL010000028">
    <property type="protein sequence ID" value="CAH2105652.1"/>
    <property type="molecule type" value="Genomic_DNA"/>
</dbReference>
<dbReference type="AlphaFoldDB" id="A0AAU9V601"/>
<evidence type="ECO:0008006" key="3">
    <source>
        <dbReference type="Google" id="ProtNLM"/>
    </source>
</evidence>
<sequence>MRSIFQGDRLSSLWFCIALKPLSTLLEDAGLSFHLREGSKAISRLLFMNDLKLFASKKKLNCCFYKLLTDPDVDQSISRLQYGHLCLYNYRRSY</sequence>
<proteinExistence type="predicted"/>
<reference evidence="1" key="1">
    <citation type="submission" date="2022-03" db="EMBL/GenBank/DDBJ databases">
        <authorList>
            <person name="Tunstrom K."/>
        </authorList>
    </citation>
    <scope>NUCLEOTIDE SEQUENCE</scope>
</reference>
<evidence type="ECO:0000313" key="1">
    <source>
        <dbReference type="EMBL" id="CAH2105652.1"/>
    </source>
</evidence>